<feature type="coiled-coil region" evidence="1">
    <location>
        <begin position="476"/>
        <end position="503"/>
    </location>
</feature>
<evidence type="ECO:0000259" key="3">
    <source>
        <dbReference type="PROSITE" id="PS50020"/>
    </source>
</evidence>
<name>A0ABM1NAR6_NICVS</name>
<organism evidence="4 5">
    <name type="scientific">Nicrophorus vespilloides</name>
    <name type="common">Boreal carrion beetle</name>
    <dbReference type="NCBI Taxonomy" id="110193"/>
    <lineage>
        <taxon>Eukaryota</taxon>
        <taxon>Metazoa</taxon>
        <taxon>Ecdysozoa</taxon>
        <taxon>Arthropoda</taxon>
        <taxon>Hexapoda</taxon>
        <taxon>Insecta</taxon>
        <taxon>Pterygota</taxon>
        <taxon>Neoptera</taxon>
        <taxon>Endopterygota</taxon>
        <taxon>Coleoptera</taxon>
        <taxon>Polyphaga</taxon>
        <taxon>Staphyliniformia</taxon>
        <taxon>Silphidae</taxon>
        <taxon>Nicrophorinae</taxon>
        <taxon>Nicrophorus</taxon>
    </lineage>
</organism>
<gene>
    <name evidence="5" type="primary">LOC108567773</name>
</gene>
<dbReference type="PANTHER" id="PTHR21715">
    <property type="entry name" value="RH04127P"/>
    <property type="match status" value="1"/>
</dbReference>
<feature type="coiled-coil region" evidence="1">
    <location>
        <begin position="382"/>
        <end position="450"/>
    </location>
</feature>
<dbReference type="Proteomes" id="UP000695000">
    <property type="component" value="Unplaced"/>
</dbReference>
<dbReference type="SUPFAM" id="SSF51045">
    <property type="entry name" value="WW domain"/>
    <property type="match status" value="1"/>
</dbReference>
<keyword evidence="1" id="KW-0175">Coiled coil</keyword>
<feature type="compositionally biased region" description="Basic and acidic residues" evidence="2">
    <location>
        <begin position="674"/>
        <end position="692"/>
    </location>
</feature>
<dbReference type="GeneID" id="108567773"/>
<reference evidence="5" key="1">
    <citation type="submission" date="2025-08" db="UniProtKB">
        <authorList>
            <consortium name="RefSeq"/>
        </authorList>
    </citation>
    <scope>IDENTIFICATION</scope>
    <source>
        <tissue evidence="5">Whole Larva</tissue>
    </source>
</reference>
<feature type="domain" description="WW" evidence="3">
    <location>
        <begin position="51"/>
        <end position="85"/>
    </location>
</feature>
<feature type="compositionally biased region" description="Low complexity" evidence="2">
    <location>
        <begin position="926"/>
        <end position="936"/>
    </location>
</feature>
<evidence type="ECO:0000256" key="1">
    <source>
        <dbReference type="SAM" id="Coils"/>
    </source>
</evidence>
<dbReference type="PROSITE" id="PS50020">
    <property type="entry name" value="WW_DOMAIN_2"/>
    <property type="match status" value="1"/>
</dbReference>
<dbReference type="PANTHER" id="PTHR21715:SF0">
    <property type="entry name" value="RH04127P"/>
    <property type="match status" value="1"/>
</dbReference>
<dbReference type="InterPro" id="IPR053233">
    <property type="entry name" value="ABRA-related"/>
</dbReference>
<keyword evidence="4" id="KW-1185">Reference proteome</keyword>
<accession>A0ABM1NAR6</accession>
<dbReference type="Gene3D" id="3.30.1470.10">
    <property type="entry name" value="Photosystem I PsaD, reaction center subunit II"/>
    <property type="match status" value="1"/>
</dbReference>
<proteinExistence type="predicted"/>
<feature type="region of interest" description="Disordered" evidence="2">
    <location>
        <begin position="910"/>
        <end position="936"/>
    </location>
</feature>
<dbReference type="SMART" id="SM00456">
    <property type="entry name" value="WW"/>
    <property type="match status" value="1"/>
</dbReference>
<evidence type="ECO:0000256" key="2">
    <source>
        <dbReference type="SAM" id="MobiDB-lite"/>
    </source>
</evidence>
<dbReference type="InterPro" id="IPR036020">
    <property type="entry name" value="WW_dom_sf"/>
</dbReference>
<dbReference type="CDD" id="cd00201">
    <property type="entry name" value="WW"/>
    <property type="match status" value="1"/>
</dbReference>
<feature type="compositionally biased region" description="Basic and acidic residues" evidence="2">
    <location>
        <begin position="700"/>
        <end position="710"/>
    </location>
</feature>
<feature type="compositionally biased region" description="Basic and acidic residues" evidence="2">
    <location>
        <begin position="727"/>
        <end position="736"/>
    </location>
</feature>
<dbReference type="RefSeq" id="XP_017783916.1">
    <property type="nucleotide sequence ID" value="XM_017928427.1"/>
</dbReference>
<dbReference type="PROSITE" id="PS01159">
    <property type="entry name" value="WW_DOMAIN_1"/>
    <property type="match status" value="1"/>
</dbReference>
<dbReference type="Pfam" id="PF00397">
    <property type="entry name" value="WW"/>
    <property type="match status" value="1"/>
</dbReference>
<dbReference type="InterPro" id="IPR001202">
    <property type="entry name" value="WW_dom"/>
</dbReference>
<protein>
    <submittedName>
        <fullName evidence="5">Centrosomal protein of 164 kDa isoform X1</fullName>
    </submittedName>
</protein>
<feature type="region of interest" description="Disordered" evidence="2">
    <location>
        <begin position="657"/>
        <end position="750"/>
    </location>
</feature>
<feature type="coiled-coil region" evidence="1">
    <location>
        <begin position="575"/>
        <end position="651"/>
    </location>
</feature>
<evidence type="ECO:0000313" key="5">
    <source>
        <dbReference type="RefSeq" id="XP_017783916.1"/>
    </source>
</evidence>
<evidence type="ECO:0000313" key="4">
    <source>
        <dbReference type="Proteomes" id="UP000695000"/>
    </source>
</evidence>
<sequence>MSTANSVVCEEIFDESSHPSNDEIRDYATKIGIDPESEPQFLPLAAEGLMRALPAGWKPCLDEKSKSYYYYNNMTGKTQWEHPLDNVYRGLVKKKRTESQSLSIGEQNEDATYTRDDLPSLEEPPFMHKQFESLSLGARKKEPKLSPMKARLEDFTTPKLIRQKSEEKPIAAYVNRKISLSLSSSFDTKNIESPKKEFKLLGGGSMFLKKKGSEQKEAVENEENNKIVKNSSTSDIIKSKDESLLEDSINKETQQPRGILRERSFVESINKSIEEDDKKNVRFNLQENADLMFDFSDKSLEDEVKFDVKLTKAKPRFSNSPVKDVFRPNQESDPKSLLKLIKPNPIDFVKPKIKPLESETSAPMSDSEDDSILKSIERVSDKKGLDKDLQLSEENCNNITEKYREDNMAIIKQLKESADRELEDMKKTIWNEKNEEISKYKNKLQESQKNELERILLGEKSKYEENIKRELENLRVEMESRNLGALEQEKLKLDEELNKSKQEMQSKFKIDESKIEEELILEYDVKKSEIRKKFDVMLEEVERNLGRDLEQHKDELIVSHNAILDQVRKNHQAIMDEIKQDYKSEEKIIRKEHENQIIELKKKVSGNIDMDDIIHKNVNEERLYEKVRCEKRLLEDKYRCLKEKYLRLKTDVKLTMEKRNRKREQSATTTTGSETERSNSINKEKSPNRMIEKPPILKTDPNRNKPEHKVTRTIIIQDLDTSTSDRSGQHDEKLDCDSSEENANAGRSRKRLFSRLKTTASIRTNNNKKRTQRSCSPVENLRRQLQKLEDLEDQFPQNAQADTYHLRYPFSDGQKFEGSSELEFFRHRIHLERDSIKRAKESLRTQKCLFQQRQNDLKLKHGSMARNTLQQLCQEERDLTDMEVSLHRTRSLLGEKVIRLRHLEQSLQRATAASNDQYKQDETTLSDLSSHSASSGISSTEFATAADGAKTILRGEHLQESSEIIQSLENLNSEIREIWEVLNQQQAGNMASVMPLPLVYPDLGWPVLAGTATVPAPPSIPTLADRLHNYRQHVALANAQSTVVTHAANQGATTTLVERTRNLRHWLRQAGVDPGTDGASPQATL</sequence>